<dbReference type="EMBL" id="JBHULV010000020">
    <property type="protein sequence ID" value="MFD2731299.1"/>
    <property type="molecule type" value="Genomic_DNA"/>
</dbReference>
<keyword evidence="3" id="KW-1185">Reference proteome</keyword>
<evidence type="ECO:0008006" key="4">
    <source>
        <dbReference type="Google" id="ProtNLM"/>
    </source>
</evidence>
<evidence type="ECO:0000256" key="1">
    <source>
        <dbReference type="SAM" id="Phobius"/>
    </source>
</evidence>
<accession>A0ABW5TQJ0</accession>
<reference evidence="3" key="1">
    <citation type="journal article" date="2019" name="Int. J. Syst. Evol. Microbiol.">
        <title>The Global Catalogue of Microorganisms (GCM) 10K type strain sequencing project: providing services to taxonomists for standard genome sequencing and annotation.</title>
        <authorList>
            <consortium name="The Broad Institute Genomics Platform"/>
            <consortium name="The Broad Institute Genome Sequencing Center for Infectious Disease"/>
            <person name="Wu L."/>
            <person name="Ma J."/>
        </authorList>
    </citation>
    <scope>NUCLEOTIDE SEQUENCE [LARGE SCALE GENOMIC DNA]</scope>
    <source>
        <strain evidence="3">KCTC 42456</strain>
    </source>
</reference>
<keyword evidence="1" id="KW-0472">Membrane</keyword>
<feature type="transmembrane region" description="Helical" evidence="1">
    <location>
        <begin position="37"/>
        <end position="56"/>
    </location>
</feature>
<organism evidence="2 3">
    <name type="scientific">Pedobacter alpinus</name>
    <dbReference type="NCBI Taxonomy" id="1590643"/>
    <lineage>
        <taxon>Bacteria</taxon>
        <taxon>Pseudomonadati</taxon>
        <taxon>Bacteroidota</taxon>
        <taxon>Sphingobacteriia</taxon>
        <taxon>Sphingobacteriales</taxon>
        <taxon>Sphingobacteriaceae</taxon>
        <taxon>Pedobacter</taxon>
    </lineage>
</organism>
<gene>
    <name evidence="2" type="ORF">ACFSSE_06245</name>
</gene>
<evidence type="ECO:0000313" key="2">
    <source>
        <dbReference type="EMBL" id="MFD2731299.1"/>
    </source>
</evidence>
<sequence>MIKKILVFFLLCTTFCDYNIAQSLDTLKFKPYSTQKLSSYIAPAVFITYGVISLSGDNFIRKLDYTTNNELTEDFPPF</sequence>
<protein>
    <recommendedName>
        <fullName evidence="4">DUF5683 domain-containing protein</fullName>
    </recommendedName>
</protein>
<proteinExistence type="predicted"/>
<dbReference type="Proteomes" id="UP001597546">
    <property type="component" value="Unassembled WGS sequence"/>
</dbReference>
<dbReference type="RefSeq" id="WP_379043942.1">
    <property type="nucleotide sequence ID" value="NZ_JBHSKW010000033.1"/>
</dbReference>
<keyword evidence="1" id="KW-1133">Transmembrane helix</keyword>
<evidence type="ECO:0000313" key="3">
    <source>
        <dbReference type="Proteomes" id="UP001597546"/>
    </source>
</evidence>
<comment type="caution">
    <text evidence="2">The sequence shown here is derived from an EMBL/GenBank/DDBJ whole genome shotgun (WGS) entry which is preliminary data.</text>
</comment>
<name>A0ABW5TQJ0_9SPHI</name>
<keyword evidence="1" id="KW-0812">Transmembrane</keyword>